<name>A0AAV6J7G0_9ERIC</name>
<comment type="similarity">
    <text evidence="1">Belongs to the aldehyde dehydrogenase family.</text>
</comment>
<evidence type="ECO:0000256" key="1">
    <source>
        <dbReference type="ARBA" id="ARBA00009986"/>
    </source>
</evidence>
<dbReference type="PANTHER" id="PTHR43866:SF3">
    <property type="entry name" value="METHYLMALONATE-SEMIALDEHYDE DEHYDROGENASE [ACYLATING], MITOCHONDRIAL"/>
    <property type="match status" value="1"/>
</dbReference>
<dbReference type="EMBL" id="JACTNZ010000008">
    <property type="protein sequence ID" value="KAG5536358.1"/>
    <property type="molecule type" value="Genomic_DNA"/>
</dbReference>
<dbReference type="Proteomes" id="UP000823749">
    <property type="component" value="Chromosome 8"/>
</dbReference>
<evidence type="ECO:0000313" key="3">
    <source>
        <dbReference type="EMBL" id="KAG5536358.1"/>
    </source>
</evidence>
<dbReference type="GO" id="GO:0006210">
    <property type="term" value="P:thymine catabolic process"/>
    <property type="evidence" value="ECO:0007669"/>
    <property type="project" value="TreeGrafter"/>
</dbReference>
<keyword evidence="4" id="KW-1185">Reference proteome</keyword>
<accession>A0AAV6J7G0</accession>
<reference evidence="3" key="1">
    <citation type="submission" date="2020-08" db="EMBL/GenBank/DDBJ databases">
        <title>Plant Genome Project.</title>
        <authorList>
            <person name="Zhang R.-G."/>
        </authorList>
    </citation>
    <scope>NUCLEOTIDE SEQUENCE</scope>
    <source>
        <strain evidence="3">WSP0</strain>
        <tissue evidence="3">Leaf</tissue>
    </source>
</reference>
<gene>
    <name evidence="3" type="ORF">RHGRI_023956</name>
</gene>
<evidence type="ECO:0000256" key="2">
    <source>
        <dbReference type="SAM" id="MobiDB-lite"/>
    </source>
</evidence>
<dbReference type="GO" id="GO:0006574">
    <property type="term" value="P:L-valine catabolic process"/>
    <property type="evidence" value="ECO:0007669"/>
    <property type="project" value="TreeGrafter"/>
</dbReference>
<comment type="caution">
    <text evidence="3">The sequence shown here is derived from an EMBL/GenBank/DDBJ whole genome shotgun (WGS) entry which is preliminary data.</text>
</comment>
<organism evidence="3 4">
    <name type="scientific">Rhododendron griersonianum</name>
    <dbReference type="NCBI Taxonomy" id="479676"/>
    <lineage>
        <taxon>Eukaryota</taxon>
        <taxon>Viridiplantae</taxon>
        <taxon>Streptophyta</taxon>
        <taxon>Embryophyta</taxon>
        <taxon>Tracheophyta</taxon>
        <taxon>Spermatophyta</taxon>
        <taxon>Magnoliopsida</taxon>
        <taxon>eudicotyledons</taxon>
        <taxon>Gunneridae</taxon>
        <taxon>Pentapetalae</taxon>
        <taxon>asterids</taxon>
        <taxon>Ericales</taxon>
        <taxon>Ericaceae</taxon>
        <taxon>Ericoideae</taxon>
        <taxon>Rhodoreae</taxon>
        <taxon>Rhododendron</taxon>
    </lineage>
</organism>
<feature type="region of interest" description="Disordered" evidence="2">
    <location>
        <begin position="257"/>
        <end position="284"/>
    </location>
</feature>
<proteinExistence type="inferred from homology"/>
<evidence type="ECO:0000313" key="4">
    <source>
        <dbReference type="Proteomes" id="UP000823749"/>
    </source>
</evidence>
<dbReference type="GO" id="GO:0004491">
    <property type="term" value="F:methylmalonate-semialdehyde dehydrogenase (acylating, NAD) activity"/>
    <property type="evidence" value="ECO:0007669"/>
    <property type="project" value="InterPro"/>
</dbReference>
<dbReference type="PANTHER" id="PTHR43866">
    <property type="entry name" value="MALONATE-SEMIALDEHYDE DEHYDROGENASE"/>
    <property type="match status" value="1"/>
</dbReference>
<dbReference type="GO" id="GO:0005739">
    <property type="term" value="C:mitochondrion"/>
    <property type="evidence" value="ECO:0007669"/>
    <property type="project" value="TreeGrafter"/>
</dbReference>
<protein>
    <submittedName>
        <fullName evidence="3">Uncharacterized protein</fullName>
    </submittedName>
</protein>
<dbReference type="InterPro" id="IPR010061">
    <property type="entry name" value="MeMal-semiAld_DH"/>
</dbReference>
<sequence>MEIEETIEGIGGSSIGLVVEQGEINMTDQENGEIGQNDMLEQLGWKFESREELMDTLRQFFAMQGLDDGFWVLEVKNGSHNHEPSSDMAGHPSFRRFSKEEIMTIEELTRSGVPPRQILSSLRLRNKKLQAVSRTIYNMKNKLQRENLAGRTTIQALFDELCEELLKQYEMMRHGTMQSICTGHFMASMGLPCAHKMIEWKDKILPLDAIHSQWRIDIRSLSVSNGEQDGNSAAPKESAQGSISQLEHPSFPMLFEPTIQVHKGRPPTSRKGKETSSTKRNSSQFEIIDAPRKCSICKAAGHNSRTCRDKLGPSVINPSNGVGIAYEGSTMDEADINTIPISTECFWLDG</sequence>
<dbReference type="AlphaFoldDB" id="A0AAV6J7G0"/>